<reference evidence="1 2" key="1">
    <citation type="journal article" date="2009" name="J. Bacteriol.">
        <title>Genome sequences of three Agrobacterium biovars help elucidate the evolution of multichromosome genomes in bacteria.</title>
        <authorList>
            <person name="Slater S.C."/>
            <person name="Goldman B.S."/>
            <person name="Goodner B."/>
            <person name="Setubal J.C."/>
            <person name="Farrand S.K."/>
            <person name="Nester E.W."/>
            <person name="Burr T.J."/>
            <person name="Banta L."/>
            <person name="Dickerman A.W."/>
            <person name="Paulsen I."/>
            <person name="Otten L."/>
            <person name="Suen G."/>
            <person name="Welch R."/>
            <person name="Almeida N.F."/>
            <person name="Arnold F."/>
            <person name="Burton O.T."/>
            <person name="Du Z."/>
            <person name="Ewing A."/>
            <person name="Godsy E."/>
            <person name="Heisel S."/>
            <person name="Houmiel K.L."/>
            <person name="Jhaveri J."/>
            <person name="Lu J."/>
            <person name="Miller N.M."/>
            <person name="Norton S."/>
            <person name="Chen Q."/>
            <person name="Phoolcharoen W."/>
            <person name="Ohlin V."/>
            <person name="Ondrusek D."/>
            <person name="Pride N."/>
            <person name="Stricklin S.L."/>
            <person name="Sun J."/>
            <person name="Wheeler C."/>
            <person name="Wilson L."/>
            <person name="Zhu H."/>
            <person name="Wood D.W."/>
        </authorList>
    </citation>
    <scope>NUCLEOTIDE SEQUENCE [LARGE SCALE GENOMIC DNA]</scope>
    <source>
        <strain evidence="2">K84 / ATCC BAA-868</strain>
    </source>
</reference>
<accession>B9JL89</accession>
<evidence type="ECO:0000313" key="1">
    <source>
        <dbReference type="EMBL" id="ACM30681.1"/>
    </source>
</evidence>
<sequence>MICCDMLRLAGRSAGLNSSDERCTTKPSTECIDVSPRRRLRQTVTKTNRLPCFGPAFDITLLIRPVISVSSEQEVAMTYKELTIADVLNDPLIRQVMRADQVSLTGMTNLLQDAAHRLKSAKTLRGKAEIGLPSGMNPIVANVACNDAWRPHQSCGR</sequence>
<dbReference type="Proteomes" id="UP000001600">
    <property type="component" value="Chromosome 2"/>
</dbReference>
<evidence type="ECO:0000313" key="2">
    <source>
        <dbReference type="Proteomes" id="UP000001600"/>
    </source>
</evidence>
<protein>
    <submittedName>
        <fullName evidence="1">Uncharacterized protein</fullName>
    </submittedName>
</protein>
<gene>
    <name evidence="1" type="ordered locus">Arad_9691</name>
</gene>
<dbReference type="EMBL" id="CP000629">
    <property type="protein sequence ID" value="ACM30681.1"/>
    <property type="molecule type" value="Genomic_DNA"/>
</dbReference>
<name>B9JL89_RHIR8</name>
<dbReference type="AlphaFoldDB" id="B9JL89"/>
<dbReference type="HOGENOM" id="CLU_1674219_0_0_5"/>
<dbReference type="eggNOG" id="ENOG50312QG">
    <property type="taxonomic scope" value="Bacteria"/>
</dbReference>
<proteinExistence type="predicted"/>
<organism evidence="1 2">
    <name type="scientific">Rhizobium rhizogenes (strain K84 / ATCC BAA-868)</name>
    <name type="common">Agrobacterium radiobacter</name>
    <dbReference type="NCBI Taxonomy" id="311403"/>
    <lineage>
        <taxon>Bacteria</taxon>
        <taxon>Pseudomonadati</taxon>
        <taxon>Pseudomonadota</taxon>
        <taxon>Alphaproteobacteria</taxon>
        <taxon>Hyphomicrobiales</taxon>
        <taxon>Rhizobiaceae</taxon>
        <taxon>Rhizobium/Agrobacterium group</taxon>
        <taxon>Rhizobium</taxon>
    </lineage>
</organism>
<dbReference type="KEGG" id="ara:Arad_9691"/>